<evidence type="ECO:0000313" key="4">
    <source>
        <dbReference type="EMBL" id="PWL03403.1"/>
    </source>
</evidence>
<organism evidence="4 5">
    <name type="scientific">Hallerella porci</name>
    <dbReference type="NCBI Taxonomy" id="1945871"/>
    <lineage>
        <taxon>Bacteria</taxon>
        <taxon>Pseudomonadati</taxon>
        <taxon>Fibrobacterota</taxon>
        <taxon>Fibrobacteria</taxon>
        <taxon>Fibrobacterales</taxon>
        <taxon>Fibrobacteraceae</taxon>
        <taxon>Hallerella</taxon>
    </lineage>
</organism>
<feature type="domain" description="Bacterial sugar transferase" evidence="3">
    <location>
        <begin position="226"/>
        <end position="415"/>
    </location>
</feature>
<evidence type="ECO:0000313" key="5">
    <source>
        <dbReference type="Proteomes" id="UP000245523"/>
    </source>
</evidence>
<evidence type="ECO:0000256" key="1">
    <source>
        <dbReference type="ARBA" id="ARBA00006464"/>
    </source>
</evidence>
<dbReference type="Proteomes" id="UP000245523">
    <property type="component" value="Unassembled WGS sequence"/>
</dbReference>
<comment type="caution">
    <text evidence="4">The sequence shown here is derived from an EMBL/GenBank/DDBJ whole genome shotgun (WGS) entry which is preliminary data.</text>
</comment>
<keyword evidence="5" id="KW-1185">Reference proteome</keyword>
<sequence length="420" mass="48617">MVMLTRITQKQKAFALAKPFAKVYVIFTFVNKDSTPSQFEGLISPQDIGNVVFPAEFFKTRLREEFLRTNRNQHPFLYFKIVTRQYDLVGFNKFDSSFVRAWKIAVLTVLTETKFTDIVGYLDNPDGLGVILIDSDLHVLERLRRKMLINLKKAGLVEMLHKKVRQPVFQVCIYTGLQEKQDQELDASIAKFNKRNNGFFSLKRLFYSDILMQTNKKLEYVKVALKRTFDFVSSLCAIILLSPLLLACALIVKISDPKGPIIFKQTRVGKNGNLFTMYKFRSMYVDAEERKKELEKFNESSGPTFKMKNDPRIYPMGHILRKFSLDELPQLFNILMGDMSVVGPRPPLPSEVKEYLPWHKMRLSVIPGLTCFWQVSGRSDIGFEDWMRLDNKYVRHGNFGTDLQLVAKTFKAVFKSDGAY</sequence>
<keyword evidence="2" id="KW-0812">Transmembrane</keyword>
<evidence type="ECO:0000259" key="3">
    <source>
        <dbReference type="Pfam" id="PF02397"/>
    </source>
</evidence>
<dbReference type="PANTHER" id="PTHR30576">
    <property type="entry name" value="COLANIC BIOSYNTHESIS UDP-GLUCOSE LIPID CARRIER TRANSFERASE"/>
    <property type="match status" value="1"/>
</dbReference>
<dbReference type="InterPro" id="IPR003362">
    <property type="entry name" value="Bact_transf"/>
</dbReference>
<protein>
    <submittedName>
        <fullName evidence="4">Lipopolysaccharide/colanic/teichoic acid biosynthesis glycosyltransferase</fullName>
    </submittedName>
</protein>
<keyword evidence="2" id="KW-1133">Transmembrane helix</keyword>
<proteinExistence type="inferred from homology"/>
<dbReference type="PANTHER" id="PTHR30576:SF10">
    <property type="entry name" value="SLL5057 PROTEIN"/>
    <property type="match status" value="1"/>
</dbReference>
<gene>
    <name evidence="4" type="ORF">B0H50_10661</name>
</gene>
<name>A0ABX5LR36_9BACT</name>
<keyword evidence="2" id="KW-0472">Membrane</keyword>
<evidence type="ECO:0000256" key="2">
    <source>
        <dbReference type="SAM" id="Phobius"/>
    </source>
</evidence>
<accession>A0ABX5LR36</accession>
<dbReference type="EMBL" id="QGHD01000006">
    <property type="protein sequence ID" value="PWL03403.1"/>
    <property type="molecule type" value="Genomic_DNA"/>
</dbReference>
<reference evidence="4 5" key="1">
    <citation type="submission" date="2018-05" db="EMBL/GenBank/DDBJ databases">
        <title>Animal gut microbial communities from fecal samples from Wisconsin, USA.</title>
        <authorList>
            <person name="Neumann A."/>
        </authorList>
    </citation>
    <scope>NUCLEOTIDE SEQUENCE [LARGE SCALE GENOMIC DNA]</scope>
    <source>
        <strain evidence="4 5">UWS4</strain>
    </source>
</reference>
<feature type="transmembrane region" description="Helical" evidence="2">
    <location>
        <begin position="231"/>
        <end position="252"/>
    </location>
</feature>
<dbReference type="Pfam" id="PF02397">
    <property type="entry name" value="Bac_transf"/>
    <property type="match status" value="1"/>
</dbReference>
<comment type="similarity">
    <text evidence="1">Belongs to the bacterial sugar transferase family.</text>
</comment>